<dbReference type="GO" id="GO:0008835">
    <property type="term" value="F:diaminohydroxyphosphoribosylaminopyrimidine deaminase activity"/>
    <property type="evidence" value="ECO:0007669"/>
    <property type="project" value="EnsemblFungi"/>
</dbReference>
<dbReference type="Gene3D" id="3.40.140.10">
    <property type="entry name" value="Cytidine Deaminase, domain 2"/>
    <property type="match status" value="1"/>
</dbReference>
<dbReference type="HOGENOM" id="CLU_016902_12_4_1"/>
<dbReference type="InterPro" id="IPR050188">
    <property type="entry name" value="RluA_PseudoU_synthase"/>
</dbReference>
<evidence type="ECO:0000256" key="3">
    <source>
        <dbReference type="ARBA" id="ARBA00038944"/>
    </source>
</evidence>
<dbReference type="CDD" id="cd02557">
    <property type="entry name" value="PseudoU_synth_ScRIB2"/>
    <property type="match status" value="1"/>
</dbReference>
<organism evidence="7 8">
    <name type="scientific">Tetrapisispora phaffii (strain ATCC 24235 / CBS 4417 / NBRC 1672 / NRRL Y-8282 / UCD 70-5)</name>
    <name type="common">Yeast</name>
    <name type="synonym">Fabospora phaffii</name>
    <dbReference type="NCBI Taxonomy" id="1071381"/>
    <lineage>
        <taxon>Eukaryota</taxon>
        <taxon>Fungi</taxon>
        <taxon>Dikarya</taxon>
        <taxon>Ascomycota</taxon>
        <taxon>Saccharomycotina</taxon>
        <taxon>Saccharomycetes</taxon>
        <taxon>Saccharomycetales</taxon>
        <taxon>Saccharomycetaceae</taxon>
        <taxon>Tetrapisispora</taxon>
    </lineage>
</organism>
<dbReference type="OMA" id="PKGADEM"/>
<gene>
    <name evidence="7" type="primary">TPHA0M00360</name>
    <name evidence="7" type="ordered locus">TPHA_0M00360</name>
</gene>
<dbReference type="PROSITE" id="PS01129">
    <property type="entry name" value="PSI_RLU"/>
    <property type="match status" value="1"/>
</dbReference>
<evidence type="ECO:0000259" key="6">
    <source>
        <dbReference type="PROSITE" id="PS51747"/>
    </source>
</evidence>
<keyword evidence="8" id="KW-1185">Reference proteome</keyword>
<dbReference type="SUPFAM" id="SSF55120">
    <property type="entry name" value="Pseudouridine synthase"/>
    <property type="match status" value="1"/>
</dbReference>
<evidence type="ECO:0000256" key="1">
    <source>
        <dbReference type="ARBA" id="ARBA00023235"/>
    </source>
</evidence>
<dbReference type="SUPFAM" id="SSF53927">
    <property type="entry name" value="Cytidine deaminase-like"/>
    <property type="match status" value="1"/>
</dbReference>
<dbReference type="GO" id="GO:0160151">
    <property type="term" value="F:tRNA pseudouridine(32) synthase activity"/>
    <property type="evidence" value="ECO:0007669"/>
    <property type="project" value="UniProtKB-EC"/>
</dbReference>
<feature type="domain" description="CMP/dCMP-type deaminase" evidence="6">
    <location>
        <begin position="475"/>
        <end position="592"/>
    </location>
</feature>
<keyword evidence="1" id="KW-0413">Isomerase</keyword>
<dbReference type="GO" id="GO:0003723">
    <property type="term" value="F:RNA binding"/>
    <property type="evidence" value="ECO:0007669"/>
    <property type="project" value="UniProtKB-KW"/>
</dbReference>
<comment type="catalytic activity">
    <reaction evidence="2">
        <text>uridine(32) in tRNA = pseudouridine(32) in tRNA</text>
        <dbReference type="Rhea" id="RHEA:42544"/>
        <dbReference type="Rhea" id="RHEA-COMP:10107"/>
        <dbReference type="Rhea" id="RHEA-COMP:10108"/>
        <dbReference type="ChEBI" id="CHEBI:65314"/>
        <dbReference type="ChEBI" id="CHEBI:65315"/>
        <dbReference type="EC" id="5.4.99.28"/>
    </reaction>
</comment>
<dbReference type="GeneID" id="11531961"/>
<dbReference type="InterPro" id="IPR006224">
    <property type="entry name" value="PsdUridine_synth_RluA-like_CS"/>
</dbReference>
<dbReference type="GO" id="GO:0031119">
    <property type="term" value="P:tRNA pseudouridine synthesis"/>
    <property type="evidence" value="ECO:0007669"/>
    <property type="project" value="EnsemblFungi"/>
</dbReference>
<dbReference type="KEGG" id="tpf:TPHA_0M00360"/>
<dbReference type="GO" id="GO:0000455">
    <property type="term" value="P:enzyme-directed rRNA pseudouridine synthesis"/>
    <property type="evidence" value="ECO:0007669"/>
    <property type="project" value="TreeGrafter"/>
</dbReference>
<dbReference type="PANTHER" id="PTHR21600:SF40">
    <property type="entry name" value="PSEUDOURIDYLATE SYNTHASE RPUSD2"/>
    <property type="match status" value="1"/>
</dbReference>
<name>G8C0V0_TETPH</name>
<feature type="active site" evidence="4">
    <location>
        <position position="253"/>
    </location>
</feature>
<dbReference type="RefSeq" id="XP_003688045.1">
    <property type="nucleotide sequence ID" value="XM_003687997.1"/>
</dbReference>
<dbReference type="InterPro" id="IPR006225">
    <property type="entry name" value="PsdUridine_synth_RluC/D"/>
</dbReference>
<dbReference type="InterPro" id="IPR006145">
    <property type="entry name" value="PsdUridine_synth_RsuA/RluA"/>
</dbReference>
<dbReference type="PROSITE" id="PS51747">
    <property type="entry name" value="CYT_DCMP_DEAMINASES_2"/>
    <property type="match status" value="1"/>
</dbReference>
<dbReference type="Proteomes" id="UP000005666">
    <property type="component" value="Chromosome 13"/>
</dbReference>
<dbReference type="InterPro" id="IPR002125">
    <property type="entry name" value="CMP_dCMP_dom"/>
</dbReference>
<dbReference type="eggNOG" id="KOG1018">
    <property type="taxonomic scope" value="Eukaryota"/>
</dbReference>
<reference evidence="7 8" key="1">
    <citation type="journal article" date="2011" name="Proc. Natl. Acad. Sci. U.S.A.">
        <title>Evolutionary erosion of yeast sex chromosomes by mating-type switching accidents.</title>
        <authorList>
            <person name="Gordon J.L."/>
            <person name="Armisen D."/>
            <person name="Proux-Wera E."/>
            <person name="Oheigeartaigh S.S."/>
            <person name="Byrne K.P."/>
            <person name="Wolfe K.H."/>
        </authorList>
    </citation>
    <scope>NUCLEOTIDE SEQUENCE [LARGE SCALE GENOMIC DNA]</scope>
    <source>
        <strain evidence="8">ATCC 24235 / CBS 4417 / NBRC 1672 / NRRL Y-8282 / UCD 70-5</strain>
    </source>
</reference>
<evidence type="ECO:0000256" key="4">
    <source>
        <dbReference type="PIRSR" id="PIRSR606225-1"/>
    </source>
</evidence>
<dbReference type="PANTHER" id="PTHR21600">
    <property type="entry name" value="MITOCHONDRIAL RNA PSEUDOURIDINE SYNTHASE"/>
    <property type="match status" value="1"/>
</dbReference>
<dbReference type="InterPro" id="IPR020103">
    <property type="entry name" value="PsdUridine_synth_cat_dom_sf"/>
</dbReference>
<dbReference type="GO" id="GO:0009231">
    <property type="term" value="P:riboflavin biosynthetic process"/>
    <property type="evidence" value="ECO:0007669"/>
    <property type="project" value="EnsemblFungi"/>
</dbReference>
<dbReference type="NCBIfam" id="TIGR00005">
    <property type="entry name" value="rluA_subfam"/>
    <property type="match status" value="1"/>
</dbReference>
<evidence type="ECO:0000313" key="7">
    <source>
        <dbReference type="EMBL" id="CCE65611.1"/>
    </source>
</evidence>
<sequence>MLTRFQRQLVTIKHYNLMTIKREMSSSNNEIDEGNSNTDSQSTSELSEFETYLLHDKARARQEKLFKQINQNKRAKRDNSKITQTELRDKAGFKLKVANTNSNRNKQEDPEFEVRIEGPLRKITPYLFTYKTFCKLRWRDRKLIDVFVNEFRDREESYYIKTIAAGKVFLNNEPANLDSVIRNGDYITHQIHRHEPPITSRPIKTVFENDDILAIDKPSGIAVHPTGRFRFNTITKILRKKLGYSVHPCNRLDRLTSGLMFLAKTPKGADEMGDQLKAREVTKEYIARVVGEFPIEETVVELPLRSIDPRVSLNAVCKGNDENAKHAKTIFSRISYDGKTSVVKCKPLTGRTHQIRVHLQYLGHPIANDPIYSNPSIWGPLLGKGGVEDYKEIADKLDEIGKTKVAESWFFSDAEGEKLLPDQKCEVCETTLYSDPGPNDLDLWLHAYRYESTELNEYGEKKWSYRTDFPDWAVEPNVKYMKMALEEARKCGPTRTAFNVGAVLVNGTTILSTGYSRELPGNTHAEQCALEKYFEKNNTKVVPEGTSIFTTVEPCSLRLSGNEACLERIINQNGNIRTVFVGTMEPNIFVKNNKSLTNLTKNNIEYVKIPGFEEDCLQVATIGHEN</sequence>
<dbReference type="Pfam" id="PF18785">
    <property type="entry name" value="Inv-AAD"/>
    <property type="match status" value="1"/>
</dbReference>
<dbReference type="FunFam" id="3.30.2350.10:FF:000017">
    <property type="entry name" value="Pseudouridine synthase"/>
    <property type="match status" value="1"/>
</dbReference>
<protein>
    <recommendedName>
        <fullName evidence="3">tRNA pseudouridine(32) synthase</fullName>
        <ecNumber evidence="3">5.4.99.28</ecNumber>
    </recommendedName>
</protein>
<evidence type="ECO:0000313" key="8">
    <source>
        <dbReference type="Proteomes" id="UP000005666"/>
    </source>
</evidence>
<dbReference type="EC" id="5.4.99.28" evidence="3"/>
<dbReference type="Gene3D" id="3.30.2350.10">
    <property type="entry name" value="Pseudouridine synthase"/>
    <property type="match status" value="1"/>
</dbReference>
<dbReference type="AlphaFoldDB" id="G8C0V0"/>
<dbReference type="PROSITE" id="PS50889">
    <property type="entry name" value="S4"/>
    <property type="match status" value="1"/>
</dbReference>
<dbReference type="InterPro" id="IPR016193">
    <property type="entry name" value="Cytidine_deaminase-like"/>
</dbReference>
<dbReference type="FunFam" id="3.40.140.10:FF:000061">
    <property type="entry name" value="DRAP deaminase"/>
    <property type="match status" value="1"/>
</dbReference>
<dbReference type="Pfam" id="PF00849">
    <property type="entry name" value="PseudoU_synth_2"/>
    <property type="match status" value="1"/>
</dbReference>
<dbReference type="OrthoDB" id="424794at2759"/>
<dbReference type="EMBL" id="HE612868">
    <property type="protein sequence ID" value="CCE65611.1"/>
    <property type="molecule type" value="Genomic_DNA"/>
</dbReference>
<keyword evidence="5" id="KW-0694">RNA-binding</keyword>
<evidence type="ECO:0000256" key="2">
    <source>
        <dbReference type="ARBA" id="ARBA00036184"/>
    </source>
</evidence>
<dbReference type="eggNOG" id="KOG1919">
    <property type="taxonomic scope" value="Eukaryota"/>
</dbReference>
<dbReference type="STRING" id="1071381.G8C0V0"/>
<accession>G8C0V0</accession>
<evidence type="ECO:0000256" key="5">
    <source>
        <dbReference type="PROSITE-ProRule" id="PRU00182"/>
    </source>
</evidence>
<proteinExistence type="predicted"/>